<dbReference type="InterPro" id="IPR036318">
    <property type="entry name" value="FAD-bd_PCMH-like_sf"/>
</dbReference>
<dbReference type="OrthoDB" id="9983560at2759"/>
<comment type="similarity">
    <text evidence="2">Belongs to the oxygen-dependent FAD-linked oxidoreductase family.</text>
</comment>
<evidence type="ECO:0000259" key="7">
    <source>
        <dbReference type="PROSITE" id="PS51387"/>
    </source>
</evidence>
<evidence type="ECO:0000256" key="6">
    <source>
        <dbReference type="SAM" id="SignalP"/>
    </source>
</evidence>
<feature type="signal peptide" evidence="6">
    <location>
        <begin position="1"/>
        <end position="16"/>
    </location>
</feature>
<dbReference type="InterPro" id="IPR006093">
    <property type="entry name" value="Oxy_OxRdtase_FAD_BS"/>
</dbReference>
<dbReference type="InterPro" id="IPR016166">
    <property type="entry name" value="FAD-bd_PCMH"/>
</dbReference>
<dbReference type="Gene3D" id="3.30.465.10">
    <property type="match status" value="2"/>
</dbReference>
<dbReference type="GO" id="GO:0016491">
    <property type="term" value="F:oxidoreductase activity"/>
    <property type="evidence" value="ECO:0007669"/>
    <property type="project" value="UniProtKB-KW"/>
</dbReference>
<accession>A0A9P4P4Y1</accession>
<keyword evidence="4" id="KW-0274">FAD</keyword>
<dbReference type="EMBL" id="MU007010">
    <property type="protein sequence ID" value="KAF2436679.1"/>
    <property type="molecule type" value="Genomic_DNA"/>
</dbReference>
<dbReference type="PROSITE" id="PS51387">
    <property type="entry name" value="FAD_PCMH"/>
    <property type="match status" value="1"/>
</dbReference>
<reference evidence="8" key="1">
    <citation type="journal article" date="2020" name="Stud. Mycol.">
        <title>101 Dothideomycetes genomes: a test case for predicting lifestyles and emergence of pathogens.</title>
        <authorList>
            <person name="Haridas S."/>
            <person name="Albert R."/>
            <person name="Binder M."/>
            <person name="Bloem J."/>
            <person name="Labutti K."/>
            <person name="Salamov A."/>
            <person name="Andreopoulos B."/>
            <person name="Baker S."/>
            <person name="Barry K."/>
            <person name="Bills G."/>
            <person name="Bluhm B."/>
            <person name="Cannon C."/>
            <person name="Castanera R."/>
            <person name="Culley D."/>
            <person name="Daum C."/>
            <person name="Ezra D."/>
            <person name="Gonzalez J."/>
            <person name="Henrissat B."/>
            <person name="Kuo A."/>
            <person name="Liang C."/>
            <person name="Lipzen A."/>
            <person name="Lutzoni F."/>
            <person name="Magnuson J."/>
            <person name="Mondo S."/>
            <person name="Nolan M."/>
            <person name="Ohm R."/>
            <person name="Pangilinan J."/>
            <person name="Park H.-J."/>
            <person name="Ramirez L."/>
            <person name="Alfaro M."/>
            <person name="Sun H."/>
            <person name="Tritt A."/>
            <person name="Yoshinaga Y."/>
            <person name="Zwiers L.-H."/>
            <person name="Turgeon B."/>
            <person name="Goodwin S."/>
            <person name="Spatafora J."/>
            <person name="Crous P."/>
            <person name="Grigoriev I."/>
        </authorList>
    </citation>
    <scope>NUCLEOTIDE SEQUENCE</scope>
    <source>
        <strain evidence="8">CBS 130266</strain>
    </source>
</reference>
<evidence type="ECO:0000256" key="2">
    <source>
        <dbReference type="ARBA" id="ARBA00005466"/>
    </source>
</evidence>
<feature type="chain" id="PRO_5040183021" evidence="6">
    <location>
        <begin position="17"/>
        <end position="574"/>
    </location>
</feature>
<name>A0A9P4P4Y1_9PEZI</name>
<protein>
    <submittedName>
        <fullName evidence="8">FAD-binding domain-containing protein</fullName>
    </submittedName>
</protein>
<dbReference type="Pfam" id="PF01565">
    <property type="entry name" value="FAD_binding_4"/>
    <property type="match status" value="1"/>
</dbReference>
<dbReference type="Pfam" id="PF08031">
    <property type="entry name" value="BBE"/>
    <property type="match status" value="1"/>
</dbReference>
<gene>
    <name evidence="8" type="ORF">EJ08DRAFT_156853</name>
</gene>
<sequence length="574" mass="61251">MKASLLLLAIANLVVGIAHNGTAPEGCKKLSSDSDWPPLAEWRAAMPEVEVHKQTAKAKHPDYVLQAESYKDVSAAVKFCAKNSIRLVIIASGHDFLGRNDGPSGLTLDVSLLKGVRVLESFTPTAQGAERPLKKANVIVPVPGRQAAVTFGVGVPAQQLHNAVYPSKLLTIGAAHGSVSVAGGWGLTGGHGPLTHKYGLGVDQFLEFKVVTADGEIKVANDAVNQDLFWALRGGGGSTFGVVVEATVKAYPNERITAADFFITTKGSPYSDGLWSAYTYFTSQMPSMVKAGVSGYFYIQPNSISTLMIHPGDIAGTAKTAAFWKPHLDKMASFQGMNAANLTIFNYGSYKHYFDAHFGSVDDIPDEGCVSGMKQRIKRHGPGGDMMSPTPNGAIPLDSRLLGAEHLQSPVLKEAWMKASPGIQGHLVANPDLKVGNTSVLPAWRKAYVHMIGTRVGNWTSVDSLRRLAPEMGAYANEAFYASANWKTEFWGENYDMLSKIKTRYDPNFVFWTTPGINADFMEVKEGGRLCRVANGGTSNLPPKNDNQNIGSGGGGAINSAGFGTAPKGKSGCA</sequence>
<comment type="cofactor">
    <cofactor evidence="1">
        <name>FAD</name>
        <dbReference type="ChEBI" id="CHEBI:57692"/>
    </cofactor>
</comment>
<dbReference type="AlphaFoldDB" id="A0A9P4P4Y1"/>
<proteinExistence type="inferred from homology"/>
<dbReference type="InterPro" id="IPR012951">
    <property type="entry name" value="BBE"/>
</dbReference>
<dbReference type="GO" id="GO:0071949">
    <property type="term" value="F:FAD binding"/>
    <property type="evidence" value="ECO:0007669"/>
    <property type="project" value="InterPro"/>
</dbReference>
<dbReference type="InterPro" id="IPR006094">
    <property type="entry name" value="Oxid_FAD_bind_N"/>
</dbReference>
<dbReference type="Proteomes" id="UP000800235">
    <property type="component" value="Unassembled WGS sequence"/>
</dbReference>
<evidence type="ECO:0000256" key="1">
    <source>
        <dbReference type="ARBA" id="ARBA00001974"/>
    </source>
</evidence>
<keyword evidence="3" id="KW-0285">Flavoprotein</keyword>
<feature type="domain" description="FAD-binding PCMH-type" evidence="7">
    <location>
        <begin position="56"/>
        <end position="253"/>
    </location>
</feature>
<keyword evidence="6" id="KW-0732">Signal</keyword>
<evidence type="ECO:0000256" key="3">
    <source>
        <dbReference type="ARBA" id="ARBA00022630"/>
    </source>
</evidence>
<dbReference type="PANTHER" id="PTHR42973">
    <property type="entry name" value="BINDING OXIDOREDUCTASE, PUTATIVE (AFU_ORTHOLOGUE AFUA_1G17690)-RELATED"/>
    <property type="match status" value="1"/>
</dbReference>
<organism evidence="8 9">
    <name type="scientific">Tothia fuscella</name>
    <dbReference type="NCBI Taxonomy" id="1048955"/>
    <lineage>
        <taxon>Eukaryota</taxon>
        <taxon>Fungi</taxon>
        <taxon>Dikarya</taxon>
        <taxon>Ascomycota</taxon>
        <taxon>Pezizomycotina</taxon>
        <taxon>Dothideomycetes</taxon>
        <taxon>Pleosporomycetidae</taxon>
        <taxon>Venturiales</taxon>
        <taxon>Cylindrosympodiaceae</taxon>
        <taxon>Tothia</taxon>
    </lineage>
</organism>
<evidence type="ECO:0000256" key="4">
    <source>
        <dbReference type="ARBA" id="ARBA00022827"/>
    </source>
</evidence>
<dbReference type="InterPro" id="IPR016169">
    <property type="entry name" value="FAD-bd_PCMH_sub2"/>
</dbReference>
<keyword evidence="5" id="KW-0560">Oxidoreductase</keyword>
<dbReference type="InterPro" id="IPR050416">
    <property type="entry name" value="FAD-linked_Oxidoreductase"/>
</dbReference>
<dbReference type="PANTHER" id="PTHR42973:SF39">
    <property type="entry name" value="FAD-BINDING PCMH-TYPE DOMAIN-CONTAINING PROTEIN"/>
    <property type="match status" value="1"/>
</dbReference>
<evidence type="ECO:0000256" key="5">
    <source>
        <dbReference type="ARBA" id="ARBA00023002"/>
    </source>
</evidence>
<dbReference type="SUPFAM" id="SSF56176">
    <property type="entry name" value="FAD-binding/transporter-associated domain-like"/>
    <property type="match status" value="1"/>
</dbReference>
<evidence type="ECO:0000313" key="9">
    <source>
        <dbReference type="Proteomes" id="UP000800235"/>
    </source>
</evidence>
<dbReference type="PROSITE" id="PS00862">
    <property type="entry name" value="OX2_COVAL_FAD"/>
    <property type="match status" value="1"/>
</dbReference>
<evidence type="ECO:0000313" key="8">
    <source>
        <dbReference type="EMBL" id="KAF2436679.1"/>
    </source>
</evidence>
<comment type="caution">
    <text evidence="8">The sequence shown here is derived from an EMBL/GenBank/DDBJ whole genome shotgun (WGS) entry which is preliminary data.</text>
</comment>
<keyword evidence="9" id="KW-1185">Reference proteome</keyword>